<dbReference type="GO" id="GO:0051213">
    <property type="term" value="F:dioxygenase activity"/>
    <property type="evidence" value="ECO:0007669"/>
    <property type="project" value="UniProtKB-KW"/>
</dbReference>
<dbReference type="PANTHER" id="PTHR31212:SF4">
    <property type="entry name" value="ALPHA-KETOGLUTARATE-DEPENDENT DIOXYGENASE ALKB HOMOLOG 3"/>
    <property type="match status" value="1"/>
</dbReference>
<sequence length="200" mass="22171">MKQAGLFDAGGTRILLDDVSGKITLTPDLIDAQTAARWFRALHDGIVWKSGRRVMYEREVDVPRLRAHFRTDDPALPDVLQQALGRVRAAFGAPFDSIGLNLYRDQHDSVAPHNDKLADIIRGQPIVLLSLGATRTMTIRGKQPPRHVLRVDLDAGSALLMSWETQLHYDHAILKQRAPIGPRISLAFRVREAGKTGDGS</sequence>
<evidence type="ECO:0000259" key="1">
    <source>
        <dbReference type="PROSITE" id="PS51471"/>
    </source>
</evidence>
<dbReference type="InterPro" id="IPR032854">
    <property type="entry name" value="ALKBH3"/>
</dbReference>
<reference evidence="3" key="1">
    <citation type="journal article" date="2019" name="Int. J. Syst. Evol. Microbiol.">
        <title>The Global Catalogue of Microorganisms (GCM) 10K type strain sequencing project: providing services to taxonomists for standard genome sequencing and annotation.</title>
        <authorList>
            <consortium name="The Broad Institute Genomics Platform"/>
            <consortium name="The Broad Institute Genome Sequencing Center for Infectious Disease"/>
            <person name="Wu L."/>
            <person name="Ma J."/>
        </authorList>
    </citation>
    <scope>NUCLEOTIDE SEQUENCE [LARGE SCALE GENOMIC DNA]</scope>
    <source>
        <strain evidence="3">KACC 12822</strain>
    </source>
</reference>
<dbReference type="PANTHER" id="PTHR31212">
    <property type="entry name" value="ALPHA-KETOGLUTARATE-DEPENDENT DIOXYGENASE ALKB HOMOLOG 3"/>
    <property type="match status" value="1"/>
</dbReference>
<dbReference type="PROSITE" id="PS51471">
    <property type="entry name" value="FE2OG_OXY"/>
    <property type="match status" value="1"/>
</dbReference>
<dbReference type="Pfam" id="PF13532">
    <property type="entry name" value="2OG-FeII_Oxy_2"/>
    <property type="match status" value="1"/>
</dbReference>
<dbReference type="EMBL" id="JBHSMM010000001">
    <property type="protein sequence ID" value="MFC5439986.1"/>
    <property type="molecule type" value="Genomic_DNA"/>
</dbReference>
<dbReference type="Gene3D" id="2.60.120.590">
    <property type="entry name" value="Alpha-ketoglutarate-dependent dioxygenase AlkB-like"/>
    <property type="match status" value="1"/>
</dbReference>
<feature type="domain" description="Fe2OG dioxygenase" evidence="1">
    <location>
        <begin position="94"/>
        <end position="192"/>
    </location>
</feature>
<keyword evidence="2" id="KW-0223">Dioxygenase</keyword>
<protein>
    <submittedName>
        <fullName evidence="2">Alpha-ketoglutarate-dependent dioxygenase AlkB</fullName>
    </submittedName>
</protein>
<keyword evidence="2" id="KW-0560">Oxidoreductase</keyword>
<dbReference type="InterPro" id="IPR037151">
    <property type="entry name" value="AlkB-like_sf"/>
</dbReference>
<dbReference type="Proteomes" id="UP001596018">
    <property type="component" value="Unassembled WGS sequence"/>
</dbReference>
<dbReference type="InterPro" id="IPR027450">
    <property type="entry name" value="AlkB-like"/>
</dbReference>
<accession>A0ABW0JX38</accession>
<evidence type="ECO:0000313" key="3">
    <source>
        <dbReference type="Proteomes" id="UP001596018"/>
    </source>
</evidence>
<proteinExistence type="predicted"/>
<name>A0ABW0JX38_9GAMM</name>
<evidence type="ECO:0000313" key="2">
    <source>
        <dbReference type="EMBL" id="MFC5439986.1"/>
    </source>
</evidence>
<dbReference type="RefSeq" id="WP_377339701.1">
    <property type="nucleotide sequence ID" value="NZ_JALBWS010000012.1"/>
</dbReference>
<comment type="caution">
    <text evidence="2">The sequence shown here is derived from an EMBL/GenBank/DDBJ whole genome shotgun (WGS) entry which is preliminary data.</text>
</comment>
<organism evidence="2 3">
    <name type="scientific">Rhodanobacter ginsenosidimutans</name>
    <dbReference type="NCBI Taxonomy" id="490571"/>
    <lineage>
        <taxon>Bacteria</taxon>
        <taxon>Pseudomonadati</taxon>
        <taxon>Pseudomonadota</taxon>
        <taxon>Gammaproteobacteria</taxon>
        <taxon>Lysobacterales</taxon>
        <taxon>Rhodanobacteraceae</taxon>
        <taxon>Rhodanobacter</taxon>
    </lineage>
</organism>
<gene>
    <name evidence="2" type="ORF">ACFPK0_08190</name>
</gene>
<dbReference type="SUPFAM" id="SSF51197">
    <property type="entry name" value="Clavaminate synthase-like"/>
    <property type="match status" value="1"/>
</dbReference>
<keyword evidence="3" id="KW-1185">Reference proteome</keyword>
<dbReference type="InterPro" id="IPR005123">
    <property type="entry name" value="Oxoglu/Fe-dep_dioxygenase_dom"/>
</dbReference>